<dbReference type="GO" id="GO:0005886">
    <property type="term" value="C:plasma membrane"/>
    <property type="evidence" value="ECO:0007669"/>
    <property type="project" value="TreeGrafter"/>
</dbReference>
<dbReference type="RefSeq" id="WP_084052491.1">
    <property type="nucleotide sequence ID" value="NZ_FWWT01000012.1"/>
</dbReference>
<feature type="transmembrane region" description="Helical" evidence="7">
    <location>
        <begin position="373"/>
        <end position="398"/>
    </location>
</feature>
<dbReference type="NCBIfam" id="NF037981">
    <property type="entry name" value="NCS2_1"/>
    <property type="match status" value="1"/>
</dbReference>
<feature type="transmembrane region" description="Helical" evidence="7">
    <location>
        <begin position="191"/>
        <end position="212"/>
    </location>
</feature>
<feature type="transmembrane region" description="Helical" evidence="7">
    <location>
        <begin position="284"/>
        <end position="310"/>
    </location>
</feature>
<dbReference type="EMBL" id="FWWT01000012">
    <property type="protein sequence ID" value="SMB85791.1"/>
    <property type="molecule type" value="Genomic_DNA"/>
</dbReference>
<keyword evidence="9" id="KW-1185">Reference proteome</keyword>
<dbReference type="Pfam" id="PF00860">
    <property type="entry name" value="Xan_ur_permease"/>
    <property type="match status" value="1"/>
</dbReference>
<reference evidence="8 9" key="1">
    <citation type="submission" date="2017-04" db="EMBL/GenBank/DDBJ databases">
        <authorList>
            <person name="Afonso C.L."/>
            <person name="Miller P.J."/>
            <person name="Scott M.A."/>
            <person name="Spackman E."/>
            <person name="Goraichik I."/>
            <person name="Dimitrov K.M."/>
            <person name="Suarez D.L."/>
            <person name="Swayne D.E."/>
        </authorList>
    </citation>
    <scope>NUCLEOTIDE SEQUENCE [LARGE SCALE GENOMIC DNA]</scope>
    <source>
        <strain evidence="8 9">DSM 11270</strain>
    </source>
</reference>
<feature type="transmembrane region" description="Helical" evidence="7">
    <location>
        <begin position="134"/>
        <end position="154"/>
    </location>
</feature>
<protein>
    <submittedName>
        <fullName evidence="8">Xanthine/uracil permease</fullName>
    </submittedName>
</protein>
<evidence type="ECO:0000256" key="4">
    <source>
        <dbReference type="ARBA" id="ARBA00022692"/>
    </source>
</evidence>
<dbReference type="OrthoDB" id="9805749at2"/>
<proteinExistence type="inferred from homology"/>
<gene>
    <name evidence="8" type="ORF">SAMN00017405_1674</name>
</gene>
<dbReference type="AlphaFoldDB" id="A0A1W1UYG6"/>
<evidence type="ECO:0000313" key="9">
    <source>
        <dbReference type="Proteomes" id="UP000192731"/>
    </source>
</evidence>
<comment type="similarity">
    <text evidence="2">Belongs to the nucleobase:cation symporter-2 (NCS2) (TC 2.A.40) family.</text>
</comment>
<dbReference type="PANTHER" id="PTHR42810">
    <property type="entry name" value="PURINE PERMEASE C1399.01C-RELATED"/>
    <property type="match status" value="1"/>
</dbReference>
<feature type="transmembrane region" description="Helical" evidence="7">
    <location>
        <begin position="224"/>
        <end position="248"/>
    </location>
</feature>
<evidence type="ECO:0000256" key="1">
    <source>
        <dbReference type="ARBA" id="ARBA00004141"/>
    </source>
</evidence>
<dbReference type="GO" id="GO:0042907">
    <property type="term" value="F:xanthine transmembrane transporter activity"/>
    <property type="evidence" value="ECO:0007669"/>
    <property type="project" value="TreeGrafter"/>
</dbReference>
<sequence>MSKIHLKYDLDEKPPFKELLPFGLQWLVITIPMIIIIGKLVAGLHYDDPGAQTIYMQKIFFVMGISLLAQILWGHRLPLIMGPASVLLVGIIASLASSINTIYTSIFLCGLILAVLSITGLFKPIIKLFTPNVVIVILLLIPFTLVPTILNLIFPSGASVNPFHNLLFALVLIFTLFWTNKVLTGIWKTTLIVWAMIIGHFLYSILFSVPLYQQVNTNLFAGFWSNFTTSFSLDTGVLISFFICYLALATNELGSIQSVGEVLKPDEMTKRTDRGITITGLSNVLAGFLGVIGPVSFSLSLGVITSTGVASRFTLIPTALGLMTLGFMPSAITILGSISSVVIGAILVYILTSQVAAGFMLVAKNQNFKLEQGLLIGFPLLLSVLISFIPTTALNLFPDLLKPLLGNGFVVGFLGVLIMEHIIYKERA</sequence>
<feature type="transmembrane region" description="Helical" evidence="7">
    <location>
        <begin position="330"/>
        <end position="352"/>
    </location>
</feature>
<evidence type="ECO:0000256" key="2">
    <source>
        <dbReference type="ARBA" id="ARBA00008821"/>
    </source>
</evidence>
<keyword evidence="5 7" id="KW-1133">Transmembrane helix</keyword>
<keyword evidence="3" id="KW-0813">Transport</keyword>
<accession>A0A1W1UYG6</accession>
<dbReference type="Proteomes" id="UP000192731">
    <property type="component" value="Unassembled WGS sequence"/>
</dbReference>
<keyword evidence="4 7" id="KW-0812">Transmembrane</keyword>
<evidence type="ECO:0000256" key="6">
    <source>
        <dbReference type="ARBA" id="ARBA00023136"/>
    </source>
</evidence>
<feature type="transmembrane region" description="Helical" evidence="7">
    <location>
        <begin position="20"/>
        <end position="42"/>
    </location>
</feature>
<evidence type="ECO:0000256" key="3">
    <source>
        <dbReference type="ARBA" id="ARBA00022448"/>
    </source>
</evidence>
<dbReference type="PANTHER" id="PTHR42810:SF1">
    <property type="entry name" value="PURINE PERMEASE YWDJ-RELATED"/>
    <property type="match status" value="1"/>
</dbReference>
<name>A0A1W1UYG6_DESTI</name>
<organism evidence="8 9">
    <name type="scientific">Desulfonispora thiosulfatigenes DSM 11270</name>
    <dbReference type="NCBI Taxonomy" id="656914"/>
    <lineage>
        <taxon>Bacteria</taxon>
        <taxon>Bacillati</taxon>
        <taxon>Bacillota</taxon>
        <taxon>Clostridia</taxon>
        <taxon>Eubacteriales</taxon>
        <taxon>Peptococcaceae</taxon>
        <taxon>Desulfonispora</taxon>
    </lineage>
</organism>
<dbReference type="InterPro" id="IPR006043">
    <property type="entry name" value="NCS2"/>
</dbReference>
<comment type="subcellular location">
    <subcellularLocation>
        <location evidence="1">Membrane</location>
        <topology evidence="1">Multi-pass membrane protein</topology>
    </subcellularLocation>
</comment>
<keyword evidence="6 7" id="KW-0472">Membrane</keyword>
<feature type="transmembrane region" description="Helical" evidence="7">
    <location>
        <begin position="54"/>
        <end position="72"/>
    </location>
</feature>
<feature type="transmembrane region" description="Helical" evidence="7">
    <location>
        <begin position="102"/>
        <end position="122"/>
    </location>
</feature>
<evidence type="ECO:0000256" key="7">
    <source>
        <dbReference type="SAM" id="Phobius"/>
    </source>
</evidence>
<evidence type="ECO:0000256" key="5">
    <source>
        <dbReference type="ARBA" id="ARBA00022989"/>
    </source>
</evidence>
<evidence type="ECO:0000313" key="8">
    <source>
        <dbReference type="EMBL" id="SMB85791.1"/>
    </source>
</evidence>
<feature type="transmembrane region" description="Helical" evidence="7">
    <location>
        <begin position="404"/>
        <end position="424"/>
    </location>
</feature>
<dbReference type="STRING" id="656914.SAMN00017405_1674"/>
<feature type="transmembrane region" description="Helical" evidence="7">
    <location>
        <begin position="160"/>
        <end position="179"/>
    </location>
</feature>